<feature type="transmembrane region" description="Helical" evidence="1">
    <location>
        <begin position="87"/>
        <end position="120"/>
    </location>
</feature>
<dbReference type="EMBL" id="GG662466">
    <property type="protein sequence ID" value="EWS72005.1"/>
    <property type="molecule type" value="Genomic_DNA"/>
</dbReference>
<reference evidence="3" key="1">
    <citation type="journal article" date="2006" name="PLoS Biol.">
        <title>Macronuclear genome sequence of the ciliate Tetrahymena thermophila, a model eukaryote.</title>
        <authorList>
            <person name="Eisen J.A."/>
            <person name="Coyne R.S."/>
            <person name="Wu M."/>
            <person name="Wu D."/>
            <person name="Thiagarajan M."/>
            <person name="Wortman J.R."/>
            <person name="Badger J.H."/>
            <person name="Ren Q."/>
            <person name="Amedeo P."/>
            <person name="Jones K.M."/>
            <person name="Tallon L.J."/>
            <person name="Delcher A.L."/>
            <person name="Salzberg S.L."/>
            <person name="Silva J.C."/>
            <person name="Haas B.J."/>
            <person name="Majoros W.H."/>
            <person name="Farzad M."/>
            <person name="Carlton J.M."/>
            <person name="Smith R.K. Jr."/>
            <person name="Garg J."/>
            <person name="Pearlman R.E."/>
            <person name="Karrer K.M."/>
            <person name="Sun L."/>
            <person name="Manning G."/>
            <person name="Elde N.C."/>
            <person name="Turkewitz A.P."/>
            <person name="Asai D.J."/>
            <person name="Wilkes D.E."/>
            <person name="Wang Y."/>
            <person name="Cai H."/>
            <person name="Collins K."/>
            <person name="Stewart B.A."/>
            <person name="Lee S.R."/>
            <person name="Wilamowska K."/>
            <person name="Weinberg Z."/>
            <person name="Ruzzo W.L."/>
            <person name="Wloga D."/>
            <person name="Gaertig J."/>
            <person name="Frankel J."/>
            <person name="Tsao C.-C."/>
            <person name="Gorovsky M.A."/>
            <person name="Keeling P.J."/>
            <person name="Waller R.F."/>
            <person name="Patron N.J."/>
            <person name="Cherry J.M."/>
            <person name="Stover N.A."/>
            <person name="Krieger C.J."/>
            <person name="del Toro C."/>
            <person name="Ryder H.F."/>
            <person name="Williamson S.C."/>
            <person name="Barbeau R.A."/>
            <person name="Hamilton E.P."/>
            <person name="Orias E."/>
        </authorList>
    </citation>
    <scope>NUCLEOTIDE SEQUENCE [LARGE SCALE GENOMIC DNA]</scope>
    <source>
        <strain evidence="3">SB210</strain>
    </source>
</reference>
<proteinExistence type="predicted"/>
<evidence type="ECO:0000256" key="1">
    <source>
        <dbReference type="SAM" id="Phobius"/>
    </source>
</evidence>
<dbReference type="RefSeq" id="XP_012655461.1">
    <property type="nucleotide sequence ID" value="XM_012800007.1"/>
</dbReference>
<keyword evidence="1" id="KW-1133">Transmembrane helix</keyword>
<dbReference type="InParanoid" id="W7WYN4"/>
<keyword evidence="3" id="KW-1185">Reference proteome</keyword>
<name>W7WYN4_TETTS</name>
<protein>
    <submittedName>
        <fullName evidence="2">Transmembrane protein, putative</fullName>
    </submittedName>
</protein>
<keyword evidence="1 2" id="KW-0812">Transmembrane</keyword>
<dbReference type="Proteomes" id="UP000009168">
    <property type="component" value="Unassembled WGS sequence"/>
</dbReference>
<evidence type="ECO:0000313" key="3">
    <source>
        <dbReference type="Proteomes" id="UP000009168"/>
    </source>
</evidence>
<keyword evidence="1" id="KW-0472">Membrane</keyword>
<accession>W7WYN4</accession>
<dbReference type="GeneID" id="24440812"/>
<dbReference type="AlphaFoldDB" id="W7WYN4"/>
<sequence>MQSRCQYKIQQQKGYESSKMHTQRVQKCIYIFLIIKYIGIQQSTFTTNKKQINPLLTQIYLCICSAYNECVFLDDLIEFIINNTSKFFIYFLFIYLVSYYGFFFFGVLASPHYFAFYFFTFQQIYRKYLKQLKTHTLIYFKIYKLNLRTIEYNYLNQSLQINQQINYYVEIIQLNSDFLLFVNKFFKSKFIFQLINQLINQLLIQTKTLERSELRISIFFIENYLKVLNNQAKLQ</sequence>
<evidence type="ECO:0000313" key="2">
    <source>
        <dbReference type="EMBL" id="EWS72005.1"/>
    </source>
</evidence>
<dbReference type="KEGG" id="tet:TTHERM_000823729"/>
<gene>
    <name evidence="2" type="ORF">TTHERM_000823729</name>
</gene>
<organism evidence="2 3">
    <name type="scientific">Tetrahymena thermophila (strain SB210)</name>
    <dbReference type="NCBI Taxonomy" id="312017"/>
    <lineage>
        <taxon>Eukaryota</taxon>
        <taxon>Sar</taxon>
        <taxon>Alveolata</taxon>
        <taxon>Ciliophora</taxon>
        <taxon>Intramacronucleata</taxon>
        <taxon>Oligohymenophorea</taxon>
        <taxon>Hymenostomatida</taxon>
        <taxon>Tetrahymenina</taxon>
        <taxon>Tetrahymenidae</taxon>
        <taxon>Tetrahymena</taxon>
    </lineage>
</organism>